<accession>A0A4R8LMA2</accession>
<dbReference type="Proteomes" id="UP000295509">
    <property type="component" value="Unassembled WGS sequence"/>
</dbReference>
<comment type="caution">
    <text evidence="1">The sequence shown here is derived from an EMBL/GenBank/DDBJ whole genome shotgun (WGS) entry which is preliminary data.</text>
</comment>
<reference evidence="1 2" key="1">
    <citation type="submission" date="2019-03" db="EMBL/GenBank/DDBJ databases">
        <title>Genomic Encyclopedia of Type Strains, Phase III (KMG-III): the genomes of soil and plant-associated and newly described type strains.</title>
        <authorList>
            <person name="Whitman W."/>
        </authorList>
    </citation>
    <scope>NUCLEOTIDE SEQUENCE [LARGE SCALE GENOMIC DNA]</scope>
    <source>
        <strain evidence="1 2">LMG 29544</strain>
    </source>
</reference>
<keyword evidence="2" id="KW-1185">Reference proteome</keyword>
<organism evidence="1 2">
    <name type="scientific">Paraburkholderia rhizosphaerae</name>
    <dbReference type="NCBI Taxonomy" id="480658"/>
    <lineage>
        <taxon>Bacteria</taxon>
        <taxon>Pseudomonadati</taxon>
        <taxon>Pseudomonadota</taxon>
        <taxon>Betaproteobacteria</taxon>
        <taxon>Burkholderiales</taxon>
        <taxon>Burkholderiaceae</taxon>
        <taxon>Paraburkholderia</taxon>
    </lineage>
</organism>
<dbReference type="AlphaFoldDB" id="A0A4R8LMA2"/>
<evidence type="ECO:0000313" key="1">
    <source>
        <dbReference type="EMBL" id="TDY46471.1"/>
    </source>
</evidence>
<sequence length="252" mass="28380">MWELGIGLVVSDAQNFCQPEWHGFDVRANVSDMFALSMFAQALEDFVNSKMEEEARESGNEFTPTRGKHWNMRLGMTQAVASDLPSPYRDCVASSTRDDENPFYNAEGNPLLIMMLAAQTLASADAAAEHIVAGRGLEAMQRFELAALSLAEASRFAGHQEAARFERMAEAKNRAKRAAQGGMARAERYAATKKWVLERYLERTWPSDRQAALSIYEGAYSYSVAIDQKISEDRAFNTVYDWIRRARDEKPE</sequence>
<evidence type="ECO:0000313" key="2">
    <source>
        <dbReference type="Proteomes" id="UP000295509"/>
    </source>
</evidence>
<proteinExistence type="predicted"/>
<dbReference type="EMBL" id="SORE01000013">
    <property type="protein sequence ID" value="TDY46471.1"/>
    <property type="molecule type" value="Genomic_DNA"/>
</dbReference>
<gene>
    <name evidence="1" type="ORF">BX592_11398</name>
</gene>
<protein>
    <submittedName>
        <fullName evidence="1">Uncharacterized protein</fullName>
    </submittedName>
</protein>
<name>A0A4R8LMA2_9BURK</name>